<comment type="subcellular location">
    <subcellularLocation>
        <location evidence="1">Membrane</location>
        <topology evidence="1">Multi-pass membrane protein</topology>
    </subcellularLocation>
</comment>
<accession>A0A0L7KN47</accession>
<evidence type="ECO:0000256" key="4">
    <source>
        <dbReference type="ARBA" id="ARBA00023136"/>
    </source>
</evidence>
<feature type="non-terminal residue" evidence="6">
    <location>
        <position position="190"/>
    </location>
</feature>
<dbReference type="AlphaFoldDB" id="A0A0L7KN47"/>
<evidence type="ECO:0000256" key="5">
    <source>
        <dbReference type="SAM" id="Phobius"/>
    </source>
</evidence>
<dbReference type="Gene3D" id="1.20.120.540">
    <property type="entry name" value="Voltage-gated potassium channels"/>
    <property type="match status" value="1"/>
</dbReference>
<dbReference type="InterPro" id="IPR036259">
    <property type="entry name" value="MFS_trans_sf"/>
</dbReference>
<reference evidence="6 7" key="1">
    <citation type="journal article" date="2015" name="Genome Biol. Evol.">
        <title>The genome of winter moth (Operophtera brumata) provides a genomic perspective on sexual dimorphism and phenology.</title>
        <authorList>
            <person name="Derks M.F."/>
            <person name="Smit S."/>
            <person name="Salis L."/>
            <person name="Schijlen E."/>
            <person name="Bossers A."/>
            <person name="Mateman C."/>
            <person name="Pijl A.S."/>
            <person name="de Ridder D."/>
            <person name="Groenen M.A."/>
            <person name="Visser M.E."/>
            <person name="Megens H.J."/>
        </authorList>
    </citation>
    <scope>NUCLEOTIDE SEQUENCE [LARGE SCALE GENOMIC DNA]</scope>
    <source>
        <strain evidence="6">WM2013NL</strain>
        <tissue evidence="6">Head and thorax</tissue>
    </source>
</reference>
<comment type="caution">
    <text evidence="6">The sequence shown here is derived from an EMBL/GenBank/DDBJ whole genome shotgun (WGS) entry which is preliminary data.</text>
</comment>
<gene>
    <name evidence="6" type="ORF">OBRU01_21094</name>
</gene>
<evidence type="ECO:0000313" key="6">
    <source>
        <dbReference type="EMBL" id="KOB64702.1"/>
    </source>
</evidence>
<proteinExistence type="predicted"/>
<keyword evidence="3 5" id="KW-1133">Transmembrane helix</keyword>
<dbReference type="Proteomes" id="UP000037510">
    <property type="component" value="Unassembled WGS sequence"/>
</dbReference>
<dbReference type="PANTHER" id="PTHR11662">
    <property type="entry name" value="SOLUTE CARRIER FAMILY 17"/>
    <property type="match status" value="1"/>
</dbReference>
<evidence type="ECO:0000256" key="1">
    <source>
        <dbReference type="ARBA" id="ARBA00004141"/>
    </source>
</evidence>
<feature type="transmembrane region" description="Helical" evidence="5">
    <location>
        <begin position="160"/>
        <end position="183"/>
    </location>
</feature>
<feature type="transmembrane region" description="Helical" evidence="5">
    <location>
        <begin position="116"/>
        <end position="140"/>
    </location>
</feature>
<dbReference type="STRING" id="104452.A0A0L7KN47"/>
<protein>
    <submittedName>
        <fullName evidence="6">Sodium-dependent phosphate transporter</fullName>
    </submittedName>
</protein>
<evidence type="ECO:0000313" key="7">
    <source>
        <dbReference type="Proteomes" id="UP000037510"/>
    </source>
</evidence>
<keyword evidence="4 5" id="KW-0472">Membrane</keyword>
<organism evidence="6 7">
    <name type="scientific">Operophtera brumata</name>
    <name type="common">Winter moth</name>
    <name type="synonym">Phalaena brumata</name>
    <dbReference type="NCBI Taxonomy" id="104452"/>
    <lineage>
        <taxon>Eukaryota</taxon>
        <taxon>Metazoa</taxon>
        <taxon>Ecdysozoa</taxon>
        <taxon>Arthropoda</taxon>
        <taxon>Hexapoda</taxon>
        <taxon>Insecta</taxon>
        <taxon>Pterygota</taxon>
        <taxon>Neoptera</taxon>
        <taxon>Endopterygota</taxon>
        <taxon>Lepidoptera</taxon>
        <taxon>Glossata</taxon>
        <taxon>Ditrysia</taxon>
        <taxon>Geometroidea</taxon>
        <taxon>Geometridae</taxon>
        <taxon>Larentiinae</taxon>
        <taxon>Operophtera</taxon>
    </lineage>
</organism>
<dbReference type="PANTHER" id="PTHR11662:SF399">
    <property type="entry name" value="FI19708P1-RELATED"/>
    <property type="match status" value="1"/>
</dbReference>
<sequence length="190" mass="21084">MPYVIASAFISSVIRSAILHGCIFPAKVVCSTLRRLIGCPLARRRQRPLVNHLDLSPHFAGVMLSLTNFAGSVGSVLTPVATGLILKDDPTAVVTRKGMRNFAIWKLRIGVRFIQMLYMFASAVVMGFIRGSIGVAVLAMNDATRRDDTYIQIHHWDRRIQGAILSSFFFGYALMLLPAELYFKRIGGKL</sequence>
<dbReference type="EMBL" id="JTDY01008172">
    <property type="protein sequence ID" value="KOB64702.1"/>
    <property type="molecule type" value="Genomic_DNA"/>
</dbReference>
<dbReference type="InterPro" id="IPR027378">
    <property type="entry name" value="Nucleotide_channel_N"/>
</dbReference>
<keyword evidence="2 5" id="KW-0812">Transmembrane</keyword>
<evidence type="ECO:0000256" key="2">
    <source>
        <dbReference type="ARBA" id="ARBA00022692"/>
    </source>
</evidence>
<dbReference type="GO" id="GO:0022857">
    <property type="term" value="F:transmembrane transporter activity"/>
    <property type="evidence" value="ECO:0007669"/>
    <property type="project" value="TreeGrafter"/>
</dbReference>
<evidence type="ECO:0000256" key="3">
    <source>
        <dbReference type="ARBA" id="ARBA00022989"/>
    </source>
</evidence>
<dbReference type="SUPFAM" id="SSF103473">
    <property type="entry name" value="MFS general substrate transporter"/>
    <property type="match status" value="1"/>
</dbReference>
<dbReference type="GO" id="GO:0016020">
    <property type="term" value="C:membrane"/>
    <property type="evidence" value="ECO:0007669"/>
    <property type="project" value="UniProtKB-SubCell"/>
</dbReference>
<name>A0A0L7KN47_OPEBR</name>
<keyword evidence="7" id="KW-1185">Reference proteome</keyword>
<dbReference type="InterPro" id="IPR050382">
    <property type="entry name" value="MFS_Na/Anion_cotransporter"/>
</dbReference>
<dbReference type="GO" id="GO:0006820">
    <property type="term" value="P:monoatomic anion transport"/>
    <property type="evidence" value="ECO:0007669"/>
    <property type="project" value="TreeGrafter"/>
</dbReference>